<gene>
    <name evidence="2" type="ordered locus">AciPR4_2496</name>
</gene>
<keyword evidence="2" id="KW-0449">Lipoprotein</keyword>
<dbReference type="eggNOG" id="ENOG5033EX7">
    <property type="taxonomic scope" value="Bacteria"/>
</dbReference>
<dbReference type="AlphaFoldDB" id="E8UZJ6"/>
<dbReference type="KEGG" id="tsa:AciPR4_2496"/>
<evidence type="ECO:0000313" key="3">
    <source>
        <dbReference type="Proteomes" id="UP000006844"/>
    </source>
</evidence>
<proteinExistence type="predicted"/>
<protein>
    <submittedName>
        <fullName evidence="2">Putative lipoprotein</fullName>
    </submittedName>
</protein>
<feature type="chain" id="PRO_5003232868" evidence="1">
    <location>
        <begin position="23"/>
        <end position="434"/>
    </location>
</feature>
<feature type="signal peptide" evidence="1">
    <location>
        <begin position="1"/>
        <end position="22"/>
    </location>
</feature>
<keyword evidence="1" id="KW-0732">Signal</keyword>
<dbReference type="EMBL" id="CP002467">
    <property type="protein sequence ID" value="ADV83276.1"/>
    <property type="molecule type" value="Genomic_DNA"/>
</dbReference>
<reference evidence="2 3" key="1">
    <citation type="journal article" date="2012" name="Stand. Genomic Sci.">
        <title>Complete genome sequence of Terriglobus saanensis type strain SP1PR4(T), an Acidobacteria from tundra soil.</title>
        <authorList>
            <person name="Rawat S.R."/>
            <person name="Mannisto M.K."/>
            <person name="Starovoytov V."/>
            <person name="Goodwin L."/>
            <person name="Nolan M."/>
            <person name="Hauser L."/>
            <person name="Land M."/>
            <person name="Davenport K.W."/>
            <person name="Woyke T."/>
            <person name="Haggblom M.M."/>
        </authorList>
    </citation>
    <scope>NUCLEOTIDE SEQUENCE</scope>
    <source>
        <strain evidence="3">ATCC BAA-1853 / DSM 23119 / SP1PR4</strain>
    </source>
</reference>
<sequence>MKKVVFASLLAAATLTTATSYAQSAVNINQGAQAPAAAGQVQMAQPEYNAYTNATSQTDPKAKAAALESYLTTYPQSSVKTSVLELLMGAYSTFDPAKTIDAADRLLQVSPNNIRALAVETSLLKAQGDQATDPAAKQAAYGKAAGFAQRGLKATKPADMPDADFAAIQKQVNPYFYSAIGIDALTRKDSPTAISAYESELKSVPIEQTQAPGPILQDTFFLAQAYYGATPPDLRKCTFYATRTANFAPDQYKPTFQPLASYCYKKYHGSDEGYDAVKTAAAANLFVPDSLVIKPAPTPQDYVDQTLASTPNLDTLALADREFIITNGKPEQADKVFAPVKGKEVRISGTVISATDSSVALAVSDDAKQATKADFTFAMKEPLKTVPAVGSTIELTGTFDSYTQSPLMINMTGAEPVAKAKAAAPTHRTTTRKR</sequence>
<organism evidence="2 3">
    <name type="scientific">Terriglobus saanensis (strain ATCC BAA-1853 / DSM 23119 / SP1PR4)</name>
    <dbReference type="NCBI Taxonomy" id="401053"/>
    <lineage>
        <taxon>Bacteria</taxon>
        <taxon>Pseudomonadati</taxon>
        <taxon>Acidobacteriota</taxon>
        <taxon>Terriglobia</taxon>
        <taxon>Terriglobales</taxon>
        <taxon>Acidobacteriaceae</taxon>
        <taxon>Terriglobus</taxon>
    </lineage>
</organism>
<dbReference type="OrthoDB" id="105847at2"/>
<dbReference type="HOGENOM" id="CLU_654931_0_0_0"/>
<keyword evidence="3" id="KW-1185">Reference proteome</keyword>
<accession>E8UZJ6</accession>
<dbReference type="RefSeq" id="WP_013569009.1">
    <property type="nucleotide sequence ID" value="NC_014963.1"/>
</dbReference>
<evidence type="ECO:0000256" key="1">
    <source>
        <dbReference type="SAM" id="SignalP"/>
    </source>
</evidence>
<evidence type="ECO:0000313" key="2">
    <source>
        <dbReference type="EMBL" id="ADV83276.1"/>
    </source>
</evidence>
<dbReference type="Proteomes" id="UP000006844">
    <property type="component" value="Chromosome"/>
</dbReference>
<name>E8UZJ6_TERSS</name>